<dbReference type="PANTHER" id="PTHR44899">
    <property type="entry name" value="CAMK FAMILY PROTEIN KINASE"/>
    <property type="match status" value="1"/>
</dbReference>
<keyword evidence="7" id="KW-0067">ATP-binding</keyword>
<keyword evidence="14" id="KW-1185">Reference proteome</keyword>
<comment type="catalytic activity">
    <reaction evidence="9">
        <text>L-seryl-[protein] + ATP = O-phospho-L-seryl-[protein] + ADP + H(+)</text>
        <dbReference type="Rhea" id="RHEA:17989"/>
        <dbReference type="Rhea" id="RHEA-COMP:9863"/>
        <dbReference type="Rhea" id="RHEA-COMP:11604"/>
        <dbReference type="ChEBI" id="CHEBI:15378"/>
        <dbReference type="ChEBI" id="CHEBI:29999"/>
        <dbReference type="ChEBI" id="CHEBI:30616"/>
        <dbReference type="ChEBI" id="CHEBI:83421"/>
        <dbReference type="ChEBI" id="CHEBI:456216"/>
        <dbReference type="EC" id="2.7.11.1"/>
    </reaction>
</comment>
<protein>
    <recommendedName>
        <fullName evidence="2">non-specific serine/threonine protein kinase</fullName>
        <ecNumber evidence="2">2.7.11.1</ecNumber>
    </recommendedName>
</protein>
<evidence type="ECO:0000256" key="11">
    <source>
        <dbReference type="SAM" id="MobiDB-lite"/>
    </source>
</evidence>
<dbReference type="Pfam" id="PF00069">
    <property type="entry name" value="Pkinase"/>
    <property type="match status" value="1"/>
</dbReference>
<evidence type="ECO:0000256" key="5">
    <source>
        <dbReference type="ARBA" id="ARBA00022741"/>
    </source>
</evidence>
<feature type="compositionally biased region" description="Basic and acidic residues" evidence="11">
    <location>
        <begin position="634"/>
        <end position="647"/>
    </location>
</feature>
<feature type="compositionally biased region" description="Basic and acidic residues" evidence="11">
    <location>
        <begin position="669"/>
        <end position="679"/>
    </location>
</feature>
<evidence type="ECO:0000313" key="14">
    <source>
        <dbReference type="Proteomes" id="UP000187209"/>
    </source>
</evidence>
<evidence type="ECO:0000259" key="12">
    <source>
        <dbReference type="PROSITE" id="PS50011"/>
    </source>
</evidence>
<dbReference type="GO" id="GO:0005524">
    <property type="term" value="F:ATP binding"/>
    <property type="evidence" value="ECO:0007669"/>
    <property type="project" value="UniProtKB-KW"/>
</dbReference>
<gene>
    <name evidence="13" type="ORF">SteCoe_26402</name>
</gene>
<keyword evidence="5" id="KW-0547">Nucleotide-binding</keyword>
<comment type="catalytic activity">
    <reaction evidence="8">
        <text>L-threonyl-[protein] + ATP = O-phospho-L-threonyl-[protein] + ADP + H(+)</text>
        <dbReference type="Rhea" id="RHEA:46608"/>
        <dbReference type="Rhea" id="RHEA-COMP:11060"/>
        <dbReference type="Rhea" id="RHEA-COMP:11605"/>
        <dbReference type="ChEBI" id="CHEBI:15378"/>
        <dbReference type="ChEBI" id="CHEBI:30013"/>
        <dbReference type="ChEBI" id="CHEBI:30616"/>
        <dbReference type="ChEBI" id="CHEBI:61977"/>
        <dbReference type="ChEBI" id="CHEBI:456216"/>
        <dbReference type="EC" id="2.7.11.1"/>
    </reaction>
</comment>
<dbReference type="EMBL" id="MPUH01000739">
    <property type="protein sequence ID" value="OMJ74622.1"/>
    <property type="molecule type" value="Genomic_DNA"/>
</dbReference>
<keyword evidence="10" id="KW-0175">Coiled coil</keyword>
<evidence type="ECO:0000256" key="7">
    <source>
        <dbReference type="ARBA" id="ARBA00022840"/>
    </source>
</evidence>
<name>A0A1R2BCW4_9CILI</name>
<dbReference type="Proteomes" id="UP000187209">
    <property type="component" value="Unassembled WGS sequence"/>
</dbReference>
<dbReference type="GO" id="GO:0004674">
    <property type="term" value="F:protein serine/threonine kinase activity"/>
    <property type="evidence" value="ECO:0007669"/>
    <property type="project" value="UniProtKB-KW"/>
</dbReference>
<dbReference type="PROSITE" id="PS50011">
    <property type="entry name" value="PROTEIN_KINASE_DOM"/>
    <property type="match status" value="1"/>
</dbReference>
<dbReference type="InterPro" id="IPR051131">
    <property type="entry name" value="NEK_Ser/Thr_kinase_NIMA"/>
</dbReference>
<evidence type="ECO:0000256" key="3">
    <source>
        <dbReference type="ARBA" id="ARBA00022527"/>
    </source>
</evidence>
<evidence type="ECO:0000256" key="2">
    <source>
        <dbReference type="ARBA" id="ARBA00012513"/>
    </source>
</evidence>
<dbReference type="AlphaFoldDB" id="A0A1R2BCW4"/>
<comment type="caution">
    <text evidence="13">The sequence shown here is derived from an EMBL/GenBank/DDBJ whole genome shotgun (WGS) entry which is preliminary data.</text>
</comment>
<dbReference type="SUPFAM" id="SSF56112">
    <property type="entry name" value="Protein kinase-like (PK-like)"/>
    <property type="match status" value="1"/>
</dbReference>
<keyword evidence="4" id="KW-0808">Transferase</keyword>
<keyword evidence="6" id="KW-0418">Kinase</keyword>
<feature type="compositionally biased region" description="Polar residues" evidence="11">
    <location>
        <begin position="354"/>
        <end position="369"/>
    </location>
</feature>
<evidence type="ECO:0000256" key="8">
    <source>
        <dbReference type="ARBA" id="ARBA00047899"/>
    </source>
</evidence>
<dbReference type="Gene3D" id="1.10.510.10">
    <property type="entry name" value="Transferase(Phosphotransferase) domain 1"/>
    <property type="match status" value="1"/>
</dbReference>
<evidence type="ECO:0000313" key="13">
    <source>
        <dbReference type="EMBL" id="OMJ74622.1"/>
    </source>
</evidence>
<dbReference type="FunFam" id="3.30.200.20:FF:000097">
    <property type="entry name" value="Probable serine/threonine-protein kinase nek1"/>
    <property type="match status" value="1"/>
</dbReference>
<comment type="similarity">
    <text evidence="1">Belongs to the protein kinase superfamily. NEK Ser/Thr protein kinase family. NIMA subfamily.</text>
</comment>
<reference evidence="13 14" key="1">
    <citation type="submission" date="2016-11" db="EMBL/GenBank/DDBJ databases">
        <title>The macronuclear genome of Stentor coeruleus: a giant cell with tiny introns.</title>
        <authorList>
            <person name="Slabodnick M."/>
            <person name="Ruby J.G."/>
            <person name="Reiff S.B."/>
            <person name="Swart E.C."/>
            <person name="Gosai S."/>
            <person name="Prabakaran S."/>
            <person name="Witkowska E."/>
            <person name="Larue G.E."/>
            <person name="Fisher S."/>
            <person name="Freeman R.M."/>
            <person name="Gunawardena J."/>
            <person name="Chu W."/>
            <person name="Stover N.A."/>
            <person name="Gregory B.D."/>
            <person name="Nowacki M."/>
            <person name="Derisi J."/>
            <person name="Roy S.W."/>
            <person name="Marshall W.F."/>
            <person name="Sood P."/>
        </authorList>
    </citation>
    <scope>NUCLEOTIDE SEQUENCE [LARGE SCALE GENOMIC DNA]</scope>
    <source>
        <strain evidence="13">WM001</strain>
    </source>
</reference>
<evidence type="ECO:0000256" key="10">
    <source>
        <dbReference type="SAM" id="Coils"/>
    </source>
</evidence>
<keyword evidence="3" id="KW-0723">Serine/threonine-protein kinase</keyword>
<feature type="region of interest" description="Disordered" evidence="11">
    <location>
        <begin position="313"/>
        <end position="377"/>
    </location>
</feature>
<feature type="domain" description="Protein kinase" evidence="12">
    <location>
        <begin position="4"/>
        <end position="265"/>
    </location>
</feature>
<feature type="region of interest" description="Disordered" evidence="11">
    <location>
        <begin position="579"/>
        <end position="603"/>
    </location>
</feature>
<dbReference type="EC" id="2.7.11.1" evidence="2"/>
<feature type="coiled-coil region" evidence="10">
    <location>
        <begin position="377"/>
        <end position="462"/>
    </location>
</feature>
<evidence type="ECO:0000256" key="9">
    <source>
        <dbReference type="ARBA" id="ARBA00048679"/>
    </source>
</evidence>
<proteinExistence type="inferred from homology"/>
<organism evidence="13 14">
    <name type="scientific">Stentor coeruleus</name>
    <dbReference type="NCBI Taxonomy" id="5963"/>
    <lineage>
        <taxon>Eukaryota</taxon>
        <taxon>Sar</taxon>
        <taxon>Alveolata</taxon>
        <taxon>Ciliophora</taxon>
        <taxon>Postciliodesmatophora</taxon>
        <taxon>Heterotrichea</taxon>
        <taxon>Heterotrichida</taxon>
        <taxon>Stentoridae</taxon>
        <taxon>Stentor</taxon>
    </lineage>
</organism>
<dbReference type="CDD" id="cd08217">
    <property type="entry name" value="STKc_Nek2"/>
    <property type="match status" value="1"/>
</dbReference>
<feature type="compositionally biased region" description="Polar residues" evidence="11">
    <location>
        <begin position="587"/>
        <end position="597"/>
    </location>
</feature>
<feature type="region of interest" description="Disordered" evidence="11">
    <location>
        <begin position="634"/>
        <end position="708"/>
    </location>
</feature>
<dbReference type="Gene3D" id="3.30.200.20">
    <property type="entry name" value="Phosphorylase Kinase, domain 1"/>
    <property type="match status" value="2"/>
</dbReference>
<dbReference type="PANTHER" id="PTHR44899:SF10">
    <property type="entry name" value="NIMA-RELATED KINASE 2"/>
    <property type="match status" value="1"/>
</dbReference>
<dbReference type="InterPro" id="IPR011009">
    <property type="entry name" value="Kinase-like_dom_sf"/>
</dbReference>
<dbReference type="OrthoDB" id="248923at2759"/>
<dbReference type="PROSITE" id="PS00108">
    <property type="entry name" value="PROTEIN_KINASE_ST"/>
    <property type="match status" value="1"/>
</dbReference>
<evidence type="ECO:0000256" key="1">
    <source>
        <dbReference type="ARBA" id="ARBA00010886"/>
    </source>
</evidence>
<dbReference type="SMART" id="SM00220">
    <property type="entry name" value="S_TKc"/>
    <property type="match status" value="1"/>
</dbReference>
<sequence length="708" mass="83474">MDKYEVLEQVGKGSFGAVTKIRRKSDKKILVWKEICYGRMKNKEKQQLVSEVNILREFRHPHIVKYYDRIVDKPNSKIFIVMEYCEKGDLGNLIKKYKKNNELMSEDLIWKIFMQILIALQACHNRENGKILHRDIKPGNVLLDESLNAKLADFGLSRIMGENSIYAETKVGTPYYMSPEQIADLRYNEKSDIWSTGCLLYEMTALHPPFQAKSHAELASKINKGYVDKIPAKYSDDLQRVISWMMLLDPNNRPSVTEILKLPQITIKNKEKSSKDEITKLKEYESELKEREEKIKKEKDELRRREEDIHRRERKIRETEKPKDLNKTKDLKRPKTRCENREFLINNEEENKKQQTPTQSPLQDKSATNYKEKLTPKNQTIEKIEQLKERLRREISNEKYQEKKINKVMARENYKEYKQEENDISKYAILKDKDKEICRERLEKLQRERENSQERLELLRKLQKGNFRDQENSIQKENLQEKVLNIDKILSKDCLQNNSPIVPIRKTEKSNSRERTSEDIYTKDKIFNEKPSTNVRDRYNFDAYIGKNSPQYKPLEKNDTNSKNIKNIISIEDQKQKNLERPVLYPNTGNRKSPNTSADKENIVERIKDSPVIPKRILKAERVFENIGQDLKARRDNSAPKNLDRYKVNNQTDGRSPDRNNKISPSRVNGERNDTDGKRNKTPPTNGKNLTLRPNVFAKPVDNKFVIG</sequence>
<accession>A0A1R2BCW4</accession>
<evidence type="ECO:0000256" key="4">
    <source>
        <dbReference type="ARBA" id="ARBA00022679"/>
    </source>
</evidence>
<dbReference type="InterPro" id="IPR008271">
    <property type="entry name" value="Ser/Thr_kinase_AS"/>
</dbReference>
<evidence type="ECO:0000256" key="6">
    <source>
        <dbReference type="ARBA" id="ARBA00022777"/>
    </source>
</evidence>
<dbReference type="InterPro" id="IPR000719">
    <property type="entry name" value="Prot_kinase_dom"/>
</dbReference>
<feature type="compositionally biased region" description="Basic and acidic residues" evidence="11">
    <location>
        <begin position="313"/>
        <end position="342"/>
    </location>
</feature>